<dbReference type="PANTHER" id="PTHR46830:SF2">
    <property type="entry name" value="ALPHA-1,4-N-ACETYLGLUCOSAMINYLTRANSFERASE"/>
    <property type="match status" value="1"/>
</dbReference>
<keyword evidence="2" id="KW-0472">Membrane</keyword>
<accession>A0A2H4SI52</accession>
<keyword evidence="2" id="KW-0812">Transmembrane</keyword>
<feature type="transmembrane region" description="Helical" evidence="2">
    <location>
        <begin position="29"/>
        <end position="47"/>
    </location>
</feature>
<dbReference type="VEuPathDB" id="FungiDB:A9K55_008286"/>
<protein>
    <submittedName>
        <fullName evidence="3">Glycosyl transferase</fullName>
    </submittedName>
</protein>
<dbReference type="VEuPathDB" id="FungiDB:CCM_06616"/>
<dbReference type="AlphaFoldDB" id="A0A2H4SI52"/>
<gene>
    <name evidence="3" type="ORF">A9K55_008286</name>
</gene>
<dbReference type="GO" id="GO:1901135">
    <property type="term" value="P:carbohydrate derivative metabolic process"/>
    <property type="evidence" value="ECO:0007669"/>
    <property type="project" value="UniProtKB-ARBA"/>
</dbReference>
<evidence type="ECO:0000256" key="2">
    <source>
        <dbReference type="SAM" id="Phobius"/>
    </source>
</evidence>
<dbReference type="EMBL" id="CP023324">
    <property type="protein sequence ID" value="ATY62784.1"/>
    <property type="molecule type" value="Genomic_DNA"/>
</dbReference>
<sequence>MGGKGASNPVVMVFQGLLSLFRGAGRRALLTRFLLALVLAVLTYQLLPHDARVFLLSQPTSAHCSASQIAADYSCRADDDTSRAAIPNILHLVYVLLDPLDGTFPLQFSHLLSVYAAWHHWQPDAIYLHTNAAANSSAVRRARSGEAGKWARRFFALPGLVVHTVAVPTHAANGVRIAGMEHRSDFVRVQAVHDFGGVYIDMDVHALRDLAPLRDAGYGAVAGRQTDGWLNSGTFMSAKQGRLVARWRERMHAAYDGRWTTHSNVALTRVAAELAAAEPCAVLALRPAAFAPVGWRSFNTERLFASHFEPAPVYLEPDGSLPAYPQDHEEPRGSRMSWAHDWRCTFLLHAFSPKKERNGVRDNGISPRSVVERRSNFARAVYPMVRNMYAKGLVDEEDLELTKHE</sequence>
<keyword evidence="3" id="KW-0808">Transferase</keyword>
<dbReference type="OrthoDB" id="409543at2759"/>
<reference evidence="3 4" key="1">
    <citation type="journal article" date="2017" name="BMC Genomics">
        <title>Chromosome level assembly and secondary metabolite potential of the parasitic fungus Cordyceps militaris.</title>
        <authorList>
            <person name="Kramer G.J."/>
            <person name="Nodwell J.R."/>
        </authorList>
    </citation>
    <scope>NUCLEOTIDE SEQUENCE [LARGE SCALE GENOMIC DNA]</scope>
    <source>
        <strain evidence="3 4">ATCC 34164</strain>
    </source>
</reference>
<name>A0A2H4SI52_CORMI</name>
<dbReference type="GO" id="GO:0016740">
    <property type="term" value="F:transferase activity"/>
    <property type="evidence" value="ECO:0007669"/>
    <property type="project" value="UniProtKB-KW"/>
</dbReference>
<dbReference type="InterPro" id="IPR007577">
    <property type="entry name" value="GlycoTrfase_DXD_sugar-bd_CS"/>
</dbReference>
<dbReference type="PANTHER" id="PTHR46830">
    <property type="entry name" value="TRANSFERASE, PUTATIVE-RELATED"/>
    <property type="match status" value="1"/>
</dbReference>
<evidence type="ECO:0000256" key="1">
    <source>
        <dbReference type="ARBA" id="ARBA00009003"/>
    </source>
</evidence>
<dbReference type="InterPro" id="IPR029044">
    <property type="entry name" value="Nucleotide-diphossugar_trans"/>
</dbReference>
<evidence type="ECO:0000313" key="3">
    <source>
        <dbReference type="EMBL" id="ATY62784.1"/>
    </source>
</evidence>
<evidence type="ECO:0000313" key="4">
    <source>
        <dbReference type="Proteomes" id="UP000323067"/>
    </source>
</evidence>
<dbReference type="Pfam" id="PF04488">
    <property type="entry name" value="Gly_transf_sug"/>
    <property type="match status" value="1"/>
</dbReference>
<organism evidence="3 4">
    <name type="scientific">Cordyceps militaris</name>
    <name type="common">Caterpillar fungus</name>
    <name type="synonym">Clavaria militaris</name>
    <dbReference type="NCBI Taxonomy" id="73501"/>
    <lineage>
        <taxon>Eukaryota</taxon>
        <taxon>Fungi</taxon>
        <taxon>Dikarya</taxon>
        <taxon>Ascomycota</taxon>
        <taxon>Pezizomycotina</taxon>
        <taxon>Sordariomycetes</taxon>
        <taxon>Hypocreomycetidae</taxon>
        <taxon>Hypocreales</taxon>
        <taxon>Cordycipitaceae</taxon>
        <taxon>Cordyceps</taxon>
    </lineage>
</organism>
<dbReference type="Proteomes" id="UP000323067">
    <property type="component" value="Chromosome vii"/>
</dbReference>
<dbReference type="Gene3D" id="3.90.550.20">
    <property type="match status" value="1"/>
</dbReference>
<comment type="similarity">
    <text evidence="1">Belongs to the glycosyltransferase 32 family.</text>
</comment>
<keyword evidence="2" id="KW-1133">Transmembrane helix</keyword>
<dbReference type="SUPFAM" id="SSF53448">
    <property type="entry name" value="Nucleotide-diphospho-sugar transferases"/>
    <property type="match status" value="1"/>
</dbReference>
<proteinExistence type="inferred from homology"/>